<dbReference type="SUPFAM" id="SSF52799">
    <property type="entry name" value="(Phosphotyrosine protein) phosphatases II"/>
    <property type="match status" value="1"/>
</dbReference>
<accession>A0A0P6X4G5</accession>
<evidence type="ECO:0000259" key="2">
    <source>
        <dbReference type="PROSITE" id="PS50056"/>
    </source>
</evidence>
<dbReference type="Gene3D" id="3.90.190.10">
    <property type="entry name" value="Protein tyrosine phosphatase superfamily"/>
    <property type="match status" value="1"/>
</dbReference>
<sequence length="183" mass="21139">MDLAKFLRLFRVRLVTQGVRATFWWLFNVFNRLVLDRPIREQCEITPHLFVGAQFRQGGWRILERWGIRGVINLRAEFDDRQLGLDFPAYLHLPTVDDAAPSLEDLQAGVEFYRQIKNEGGKVYIHCGAGVGRAPSMAAACLISEGLTPSQAWAKIRQVRIFIRLTRVQQEQIERFAERLSQQ</sequence>
<reference evidence="3 4" key="1">
    <citation type="submission" date="2015-07" db="EMBL/GenBank/DDBJ databases">
        <title>Draft genome of Bellilinea caldifistulae DSM 17877.</title>
        <authorList>
            <person name="Hemp J."/>
            <person name="Ward L.M."/>
            <person name="Pace L.A."/>
            <person name="Fischer W.W."/>
        </authorList>
    </citation>
    <scope>NUCLEOTIDE SEQUENCE [LARGE SCALE GENOMIC DNA]</scope>
    <source>
        <strain evidence="3 4">GOMI-1</strain>
    </source>
</reference>
<feature type="domain" description="Tyrosine-protein phosphatase" evidence="1">
    <location>
        <begin position="41"/>
        <end position="182"/>
    </location>
</feature>
<dbReference type="SMART" id="SM00195">
    <property type="entry name" value="DSPc"/>
    <property type="match status" value="1"/>
</dbReference>
<dbReference type="AlphaFoldDB" id="A0A0P6X4G5"/>
<evidence type="ECO:0000313" key="4">
    <source>
        <dbReference type="Proteomes" id="UP000050514"/>
    </source>
</evidence>
<organism evidence="3 4">
    <name type="scientific">Bellilinea caldifistulae</name>
    <dbReference type="NCBI Taxonomy" id="360411"/>
    <lineage>
        <taxon>Bacteria</taxon>
        <taxon>Bacillati</taxon>
        <taxon>Chloroflexota</taxon>
        <taxon>Anaerolineae</taxon>
        <taxon>Anaerolineales</taxon>
        <taxon>Anaerolineaceae</taxon>
        <taxon>Bellilinea</taxon>
    </lineage>
</organism>
<dbReference type="PANTHER" id="PTHR47216:SF4">
    <property type="entry name" value="OS01G0859400 PROTEIN"/>
    <property type="match status" value="1"/>
</dbReference>
<dbReference type="InterPro" id="IPR020422">
    <property type="entry name" value="TYR_PHOSPHATASE_DUAL_dom"/>
</dbReference>
<dbReference type="PROSITE" id="PS50056">
    <property type="entry name" value="TYR_PHOSPHATASE_2"/>
    <property type="match status" value="1"/>
</dbReference>
<dbReference type="STRING" id="360411.AC812_06560"/>
<dbReference type="Pfam" id="PF22785">
    <property type="entry name" value="Tc-R-P"/>
    <property type="match status" value="1"/>
</dbReference>
<name>A0A0P6X4G5_9CHLR</name>
<proteinExistence type="predicted"/>
<dbReference type="Proteomes" id="UP000050514">
    <property type="component" value="Unassembled WGS sequence"/>
</dbReference>
<feature type="domain" description="Tyrosine specific protein phosphatases" evidence="2">
    <location>
        <begin position="104"/>
        <end position="171"/>
    </location>
</feature>
<dbReference type="EMBL" id="LGHJ01000012">
    <property type="protein sequence ID" value="KPL76467.1"/>
    <property type="molecule type" value="Genomic_DNA"/>
</dbReference>
<comment type="caution">
    <text evidence="3">The sequence shown here is derived from an EMBL/GenBank/DDBJ whole genome shotgun (WGS) entry which is preliminary data.</text>
</comment>
<protein>
    <submittedName>
        <fullName evidence="3">Uncharacterized protein</fullName>
    </submittedName>
</protein>
<evidence type="ECO:0000259" key="1">
    <source>
        <dbReference type="PROSITE" id="PS50054"/>
    </source>
</evidence>
<dbReference type="InterPro" id="IPR029021">
    <property type="entry name" value="Prot-tyrosine_phosphatase-like"/>
</dbReference>
<dbReference type="PROSITE" id="PS50054">
    <property type="entry name" value="TYR_PHOSPHATASE_DUAL"/>
    <property type="match status" value="1"/>
</dbReference>
<dbReference type="InterPro" id="IPR000387">
    <property type="entry name" value="Tyr_Pase_dom"/>
</dbReference>
<dbReference type="PANTHER" id="PTHR47216">
    <property type="match status" value="1"/>
</dbReference>
<gene>
    <name evidence="3" type="ORF">AC812_06560</name>
</gene>
<keyword evidence="4" id="KW-1185">Reference proteome</keyword>
<evidence type="ECO:0000313" key="3">
    <source>
        <dbReference type="EMBL" id="KPL76467.1"/>
    </source>
</evidence>